<evidence type="ECO:0000259" key="1">
    <source>
        <dbReference type="Pfam" id="PF22554"/>
    </source>
</evidence>
<proteinExistence type="predicted"/>
<dbReference type="RefSeq" id="WP_049698718.1">
    <property type="nucleotide sequence ID" value="NZ_JAQDQF010000003.1"/>
</dbReference>
<comment type="caution">
    <text evidence="2">The sequence shown here is derived from an EMBL/GenBank/DDBJ whole genome shotgun (WGS) entry which is preliminary data.</text>
</comment>
<feature type="domain" description="TY-Chap C-terminal" evidence="1">
    <location>
        <begin position="20"/>
        <end position="99"/>
    </location>
</feature>
<dbReference type="Proteomes" id="UP000037247">
    <property type="component" value="Unassembled WGS sequence"/>
</dbReference>
<accession>A0ABR5ICM5</accession>
<organism evidence="2 3">
    <name type="scientific">Gordonia jacobaea</name>
    <dbReference type="NCBI Taxonomy" id="122202"/>
    <lineage>
        <taxon>Bacteria</taxon>
        <taxon>Bacillati</taxon>
        <taxon>Actinomycetota</taxon>
        <taxon>Actinomycetes</taxon>
        <taxon>Mycobacteriales</taxon>
        <taxon>Gordoniaceae</taxon>
        <taxon>Gordonia</taxon>
    </lineage>
</organism>
<dbReference type="Pfam" id="PF22554">
    <property type="entry name" value="Chap-C"/>
    <property type="match status" value="1"/>
</dbReference>
<reference evidence="2 3" key="1">
    <citation type="submission" date="2015-05" db="EMBL/GenBank/DDBJ databases">
        <title>Draft genome sequence of the bacterium Gordonia jacobaea a new member of the Gordonia genus.</title>
        <authorList>
            <person name="Jimenez-Galisteo G."/>
            <person name="Dominguez A."/>
            <person name="Munoz E."/>
            <person name="Vinas M."/>
        </authorList>
    </citation>
    <scope>NUCLEOTIDE SEQUENCE [LARGE SCALE GENOMIC DNA]</scope>
    <source>
        <strain evidence="3">mv1</strain>
    </source>
</reference>
<dbReference type="InterPro" id="IPR054342">
    <property type="entry name" value="TY-Chap_C"/>
</dbReference>
<keyword evidence="3" id="KW-1185">Reference proteome</keyword>
<protein>
    <recommendedName>
        <fullName evidence="1">TY-Chap C-terminal domain-containing protein</fullName>
    </recommendedName>
</protein>
<evidence type="ECO:0000313" key="2">
    <source>
        <dbReference type="EMBL" id="KNA91390.1"/>
    </source>
</evidence>
<gene>
    <name evidence="2" type="ORF">ABW18_09245</name>
</gene>
<dbReference type="EMBL" id="LDTZ01000016">
    <property type="protein sequence ID" value="KNA91390.1"/>
    <property type="molecule type" value="Genomic_DNA"/>
</dbReference>
<evidence type="ECO:0000313" key="3">
    <source>
        <dbReference type="Proteomes" id="UP000037247"/>
    </source>
</evidence>
<sequence>MRGTHHGTSGHDDARAIAWFRTELEQLATLDAETITKVLDAAHTDHTTVLSIIADCLDEAYEFDAQADEASTTGDDDHAQFCRQESAAWRATVTVLRIADARQRGDHDAVRSRNIA</sequence>
<name>A0ABR5ICM5_9ACTN</name>